<dbReference type="AlphaFoldDB" id="A0AAD3T3X4"/>
<dbReference type="PANTHER" id="PTHR36351:SF1">
    <property type="entry name" value="EMBRYO SAC DEVELOPMENT ARREST 12"/>
    <property type="match status" value="1"/>
</dbReference>
<dbReference type="Pfam" id="PF23596">
    <property type="entry name" value="DUF7138"/>
    <property type="match status" value="1"/>
</dbReference>
<feature type="domain" description="DUF7138" evidence="1">
    <location>
        <begin position="49"/>
        <end position="130"/>
    </location>
</feature>
<reference evidence="2" key="1">
    <citation type="submission" date="2023-05" db="EMBL/GenBank/DDBJ databases">
        <title>Nepenthes gracilis genome sequencing.</title>
        <authorList>
            <person name="Fukushima K."/>
        </authorList>
    </citation>
    <scope>NUCLEOTIDE SEQUENCE</scope>
    <source>
        <strain evidence="2">SING2019-196</strain>
    </source>
</reference>
<gene>
    <name evidence="2" type="ORF">Nepgr_024991</name>
</gene>
<accession>A0AAD3T3X4</accession>
<evidence type="ECO:0000259" key="1">
    <source>
        <dbReference type="Pfam" id="PF23596"/>
    </source>
</evidence>
<dbReference type="Proteomes" id="UP001279734">
    <property type="component" value="Unassembled WGS sequence"/>
</dbReference>
<evidence type="ECO:0000313" key="3">
    <source>
        <dbReference type="Proteomes" id="UP001279734"/>
    </source>
</evidence>
<dbReference type="PANTHER" id="PTHR36351">
    <property type="entry name" value="EMBRYO SAC DEVELOPMENT ARREST 12"/>
    <property type="match status" value="1"/>
</dbReference>
<comment type="caution">
    <text evidence="2">The sequence shown here is derived from an EMBL/GenBank/DDBJ whole genome shotgun (WGS) entry which is preliminary data.</text>
</comment>
<dbReference type="EMBL" id="BSYO01000025">
    <property type="protein sequence ID" value="GMH23148.1"/>
    <property type="molecule type" value="Genomic_DNA"/>
</dbReference>
<name>A0AAD3T3X4_NEPGR</name>
<evidence type="ECO:0000313" key="2">
    <source>
        <dbReference type="EMBL" id="GMH23148.1"/>
    </source>
</evidence>
<dbReference type="InterPro" id="IPR055562">
    <property type="entry name" value="DUF7138"/>
</dbReference>
<organism evidence="2 3">
    <name type="scientific">Nepenthes gracilis</name>
    <name type="common">Slender pitcher plant</name>
    <dbReference type="NCBI Taxonomy" id="150966"/>
    <lineage>
        <taxon>Eukaryota</taxon>
        <taxon>Viridiplantae</taxon>
        <taxon>Streptophyta</taxon>
        <taxon>Embryophyta</taxon>
        <taxon>Tracheophyta</taxon>
        <taxon>Spermatophyta</taxon>
        <taxon>Magnoliopsida</taxon>
        <taxon>eudicotyledons</taxon>
        <taxon>Gunneridae</taxon>
        <taxon>Pentapetalae</taxon>
        <taxon>Caryophyllales</taxon>
        <taxon>Nepenthaceae</taxon>
        <taxon>Nepenthes</taxon>
    </lineage>
</organism>
<protein>
    <recommendedName>
        <fullName evidence="1">DUF7138 domain-containing protein</fullName>
    </recommendedName>
</protein>
<keyword evidence="3" id="KW-1185">Reference proteome</keyword>
<proteinExistence type="predicted"/>
<sequence>MRFPSVPLLFASPPPPPSQRLSLFFYFFVYLSGFETGLRIMESHATGSYIPVVFSDGEREIDIGNVAVQPSMQFKAFQSIISQKIGISPHQFTIYFQKSSSPPSLNNYRKIPVTNKFNFASTVADQNCYFRAVLKRSRRVRRRRHPKHSFEEDDDDGYSIAEEINPPENFLSLRRNPYSPFSDPAVFPYHDQNSLPLENWYPRSDYLDYVNRIKFLETEKEKYLYLTSSNSNPNSFSDFDICSTMDESFGIVRASEDGASSSSVGERDRVFCEVCANARMDREDQAVLFHCCKYDDVTVGFRPVAGPIARPPPKSSG</sequence>